<protein>
    <submittedName>
        <fullName evidence="3">Inhibitor of growth-like protein</fullName>
    </submittedName>
</protein>
<comment type="caution">
    <text evidence="3">The sequence shown here is derived from an EMBL/GenBank/DDBJ whole genome shotgun (WGS) entry which is preliminary data.</text>
</comment>
<dbReference type="GO" id="GO:0006355">
    <property type="term" value="P:regulation of DNA-templated transcription"/>
    <property type="evidence" value="ECO:0007669"/>
    <property type="project" value="TreeGrafter"/>
</dbReference>
<keyword evidence="1" id="KW-0156">Chromatin regulator</keyword>
<dbReference type="CDD" id="cd16859">
    <property type="entry name" value="ING_ING4_5"/>
    <property type="match status" value="1"/>
</dbReference>
<dbReference type="PANTHER" id="PTHR10333">
    <property type="entry name" value="INHIBITOR OF GROWTH PROTEIN"/>
    <property type="match status" value="1"/>
</dbReference>
<name>A0A132A8B4_SARSC</name>
<sequence length="206" mass="23434">MAETYLEQFIESIQTLPCDLIRNLSLIHDLDIKVRDSVDSATNLSDEFLQKIKELDPESKTNYFDQIMNHMDRAQLLSEDKKELAHQIYNLVDKHIRRLDTELSRFDIDLDVPLDETTKDNVANKSTINKKKRLKTSTKSKSTVISKTCNNKSVNDSNDISVNDGNNHSSSGSTSMVTKKINNSSELLEMEVDPSNAIKLVIINIY</sequence>
<evidence type="ECO:0000313" key="3">
    <source>
        <dbReference type="EMBL" id="KPM07212.1"/>
    </source>
</evidence>
<dbReference type="InterPro" id="IPR024610">
    <property type="entry name" value="ING_N_histone-binding"/>
</dbReference>
<dbReference type="EMBL" id="JXLN01011400">
    <property type="protein sequence ID" value="KPM07212.1"/>
    <property type="molecule type" value="Genomic_DNA"/>
</dbReference>
<dbReference type="GO" id="GO:0006325">
    <property type="term" value="P:chromatin organization"/>
    <property type="evidence" value="ECO:0007669"/>
    <property type="project" value="UniProtKB-KW"/>
</dbReference>
<accession>A0A132A8B4</accession>
<proteinExistence type="predicted"/>
<evidence type="ECO:0000259" key="2">
    <source>
        <dbReference type="SMART" id="SM01408"/>
    </source>
</evidence>
<dbReference type="Proteomes" id="UP000616769">
    <property type="component" value="Unassembled WGS sequence"/>
</dbReference>
<dbReference type="SMART" id="SM01408">
    <property type="entry name" value="ING"/>
    <property type="match status" value="1"/>
</dbReference>
<dbReference type="Pfam" id="PF12998">
    <property type="entry name" value="ING"/>
    <property type="match status" value="1"/>
</dbReference>
<dbReference type="Gene3D" id="6.10.140.1740">
    <property type="match status" value="1"/>
</dbReference>
<evidence type="ECO:0000256" key="1">
    <source>
        <dbReference type="ARBA" id="ARBA00022853"/>
    </source>
</evidence>
<organism evidence="3 4">
    <name type="scientific">Sarcoptes scabiei</name>
    <name type="common">Itch mite</name>
    <name type="synonym">Acarus scabiei</name>
    <dbReference type="NCBI Taxonomy" id="52283"/>
    <lineage>
        <taxon>Eukaryota</taxon>
        <taxon>Metazoa</taxon>
        <taxon>Ecdysozoa</taxon>
        <taxon>Arthropoda</taxon>
        <taxon>Chelicerata</taxon>
        <taxon>Arachnida</taxon>
        <taxon>Acari</taxon>
        <taxon>Acariformes</taxon>
        <taxon>Sarcoptiformes</taxon>
        <taxon>Astigmata</taxon>
        <taxon>Psoroptidia</taxon>
        <taxon>Sarcoptoidea</taxon>
        <taxon>Sarcoptidae</taxon>
        <taxon>Sarcoptinae</taxon>
        <taxon>Sarcoptes</taxon>
    </lineage>
</organism>
<feature type="domain" description="Inhibitor of growth protein N-terminal histone-binding" evidence="2">
    <location>
        <begin position="5"/>
        <end position="106"/>
    </location>
</feature>
<evidence type="ECO:0000313" key="4">
    <source>
        <dbReference type="Proteomes" id="UP000616769"/>
    </source>
</evidence>
<dbReference type="OrthoDB" id="5411773at2759"/>
<dbReference type="GO" id="GO:0005634">
    <property type="term" value="C:nucleus"/>
    <property type="evidence" value="ECO:0007669"/>
    <property type="project" value="TreeGrafter"/>
</dbReference>
<gene>
    <name evidence="3" type="ORF">QR98_0056990</name>
</gene>
<dbReference type="AlphaFoldDB" id="A0A132A8B4"/>
<dbReference type="VEuPathDB" id="VectorBase:SSCA002252"/>
<reference evidence="3 4" key="1">
    <citation type="journal article" date="2015" name="Parasit. Vectors">
        <title>Draft genome of the scabies mite.</title>
        <authorList>
            <person name="Rider S.D.Jr."/>
            <person name="Morgan M.S."/>
            <person name="Arlian L.G."/>
        </authorList>
    </citation>
    <scope>NUCLEOTIDE SEQUENCE [LARGE SCALE GENOMIC DNA]</scope>
    <source>
        <strain evidence="3">Arlian Lab</strain>
    </source>
</reference>
<dbReference type="InterPro" id="IPR028651">
    <property type="entry name" value="ING_fam"/>
</dbReference>
<dbReference type="PANTHER" id="PTHR10333:SF42">
    <property type="entry name" value="INHIBITOR OF GROWTH PROTEIN 5"/>
    <property type="match status" value="1"/>
</dbReference>